<feature type="region of interest" description="Disordered" evidence="1">
    <location>
        <begin position="47"/>
        <end position="96"/>
    </location>
</feature>
<gene>
    <name evidence="3" type="ORF">RDB_LOCUS96262</name>
</gene>
<protein>
    <submittedName>
        <fullName evidence="3">Uncharacterized protein</fullName>
    </submittedName>
</protein>
<proteinExistence type="predicted"/>
<organism evidence="3 4">
    <name type="scientific">Rhizoctonia solani</name>
    <dbReference type="NCBI Taxonomy" id="456999"/>
    <lineage>
        <taxon>Eukaryota</taxon>
        <taxon>Fungi</taxon>
        <taxon>Dikarya</taxon>
        <taxon>Basidiomycota</taxon>
        <taxon>Agaricomycotina</taxon>
        <taxon>Agaricomycetes</taxon>
        <taxon>Cantharellales</taxon>
        <taxon>Ceratobasidiaceae</taxon>
        <taxon>Rhizoctonia</taxon>
    </lineage>
</organism>
<reference evidence="3" key="1">
    <citation type="submission" date="2021-01" db="EMBL/GenBank/DDBJ databases">
        <authorList>
            <person name="Kaushik A."/>
        </authorList>
    </citation>
    <scope>NUCLEOTIDE SEQUENCE</scope>
    <source>
        <strain evidence="3">AG5</strain>
    </source>
</reference>
<sequence>MRFNIWSFAAFAFAVAADSAERPSRNPPLSSLNHVVFADLPAAPEPATNGERFAQGLPPMRPRSHKHRAGSLRDTDRARRATRVASAPRADTSPVPSIQQKCNVVARTKDTTLGYLVPQLNAFGQYGRFQASQAGSLQLLVSYVPGSDAPVNIIPINGPTKAYPYVGAAIGITSFSNDFDPGSPNYAYIVATKQTPAGSRAVFGDSSSSAATGIFMDYESAIWLYDPATNQLRPQWFNTDGSTPTTYLLYAQDDNGALMITGDPQAVNMAFGTNYPQITFTCVPVVSMPA</sequence>
<comment type="caution">
    <text evidence="3">The sequence shown here is derived from an EMBL/GenBank/DDBJ whole genome shotgun (WGS) entry which is preliminary data.</text>
</comment>
<evidence type="ECO:0000256" key="2">
    <source>
        <dbReference type="SAM" id="SignalP"/>
    </source>
</evidence>
<evidence type="ECO:0000313" key="3">
    <source>
        <dbReference type="EMBL" id="CAE7158231.1"/>
    </source>
</evidence>
<name>A0A8H3E3G9_9AGAM</name>
<keyword evidence="2" id="KW-0732">Signal</keyword>
<dbReference type="AlphaFoldDB" id="A0A8H3E3G9"/>
<feature type="chain" id="PRO_5034446819" evidence="2">
    <location>
        <begin position="20"/>
        <end position="290"/>
    </location>
</feature>
<feature type="signal peptide" evidence="2">
    <location>
        <begin position="1"/>
        <end position="19"/>
    </location>
</feature>
<dbReference type="Proteomes" id="UP000663827">
    <property type="component" value="Unassembled WGS sequence"/>
</dbReference>
<evidence type="ECO:0000256" key="1">
    <source>
        <dbReference type="SAM" id="MobiDB-lite"/>
    </source>
</evidence>
<dbReference type="EMBL" id="CAJNJQ010002008">
    <property type="protein sequence ID" value="CAE7158231.1"/>
    <property type="molecule type" value="Genomic_DNA"/>
</dbReference>
<evidence type="ECO:0000313" key="4">
    <source>
        <dbReference type="Proteomes" id="UP000663827"/>
    </source>
</evidence>
<accession>A0A8H3E3G9</accession>